<dbReference type="SMART" id="SM00862">
    <property type="entry name" value="Trans_reg_C"/>
    <property type="match status" value="1"/>
</dbReference>
<dbReference type="CDD" id="cd19935">
    <property type="entry name" value="REC_OmpR_CusR-like"/>
    <property type="match status" value="1"/>
</dbReference>
<keyword evidence="2" id="KW-0902">Two-component regulatory system</keyword>
<protein>
    <submittedName>
        <fullName evidence="10">Two-component system, OmpR family, response regulator</fullName>
    </submittedName>
</protein>
<organism evidence="10 11">
    <name type="scientific">Marinomonas polaris DSM 16579</name>
    <dbReference type="NCBI Taxonomy" id="1122206"/>
    <lineage>
        <taxon>Bacteria</taxon>
        <taxon>Pseudomonadati</taxon>
        <taxon>Pseudomonadota</taxon>
        <taxon>Gammaproteobacteria</taxon>
        <taxon>Oceanospirillales</taxon>
        <taxon>Oceanospirillaceae</taxon>
        <taxon>Marinomonas</taxon>
    </lineage>
</organism>
<feature type="modified residue" description="4-aspartylphosphate" evidence="6">
    <location>
        <position position="51"/>
    </location>
</feature>
<evidence type="ECO:0000256" key="5">
    <source>
        <dbReference type="ARBA" id="ARBA00023163"/>
    </source>
</evidence>
<dbReference type="OrthoDB" id="9802426at2"/>
<dbReference type="SUPFAM" id="SSF52172">
    <property type="entry name" value="CheY-like"/>
    <property type="match status" value="1"/>
</dbReference>
<evidence type="ECO:0000259" key="9">
    <source>
        <dbReference type="PROSITE" id="PS51755"/>
    </source>
</evidence>
<dbReference type="InterPro" id="IPR011006">
    <property type="entry name" value="CheY-like_superfamily"/>
</dbReference>
<feature type="domain" description="OmpR/PhoB-type" evidence="9">
    <location>
        <begin position="127"/>
        <end position="225"/>
    </location>
</feature>
<dbReference type="Gene3D" id="6.10.250.690">
    <property type="match status" value="1"/>
</dbReference>
<evidence type="ECO:0000256" key="2">
    <source>
        <dbReference type="ARBA" id="ARBA00023012"/>
    </source>
</evidence>
<name>A0A1M4Y433_9GAMM</name>
<reference evidence="11" key="1">
    <citation type="submission" date="2016-11" db="EMBL/GenBank/DDBJ databases">
        <authorList>
            <person name="Varghese N."/>
            <person name="Submissions S."/>
        </authorList>
    </citation>
    <scope>NUCLEOTIDE SEQUENCE [LARGE SCALE GENOMIC DNA]</scope>
    <source>
        <strain evidence="11">DSM 16579</strain>
    </source>
</reference>
<dbReference type="AlphaFoldDB" id="A0A1M4Y433"/>
<dbReference type="Proteomes" id="UP000184517">
    <property type="component" value="Unassembled WGS sequence"/>
</dbReference>
<dbReference type="CDD" id="cd00383">
    <property type="entry name" value="trans_reg_C"/>
    <property type="match status" value="1"/>
</dbReference>
<dbReference type="PROSITE" id="PS51755">
    <property type="entry name" value="OMPR_PHOB"/>
    <property type="match status" value="1"/>
</dbReference>
<evidence type="ECO:0000313" key="10">
    <source>
        <dbReference type="EMBL" id="SHF00547.1"/>
    </source>
</evidence>
<dbReference type="STRING" id="1122206.SAMN02745753_01120"/>
<dbReference type="RefSeq" id="WP_072838753.1">
    <property type="nucleotide sequence ID" value="NZ_FQVF01000005.1"/>
</dbReference>
<dbReference type="GO" id="GO:0032993">
    <property type="term" value="C:protein-DNA complex"/>
    <property type="evidence" value="ECO:0007669"/>
    <property type="project" value="TreeGrafter"/>
</dbReference>
<dbReference type="InterPro" id="IPR001867">
    <property type="entry name" value="OmpR/PhoB-type_DNA-bd"/>
</dbReference>
<evidence type="ECO:0000256" key="7">
    <source>
        <dbReference type="PROSITE-ProRule" id="PRU01091"/>
    </source>
</evidence>
<keyword evidence="5" id="KW-0804">Transcription</keyword>
<evidence type="ECO:0000256" key="1">
    <source>
        <dbReference type="ARBA" id="ARBA00022553"/>
    </source>
</evidence>
<dbReference type="InterPro" id="IPR039420">
    <property type="entry name" value="WalR-like"/>
</dbReference>
<evidence type="ECO:0000259" key="8">
    <source>
        <dbReference type="PROSITE" id="PS50110"/>
    </source>
</evidence>
<gene>
    <name evidence="10" type="ORF">SAMN02745753_01120</name>
</gene>
<sequence length="229" mass="26034">MRILVVEDDIVTQGFIKKGLTEQGYQVDVASDGQDALFQALEGDYQLIILDRMLPKLDGMTVLNTLRSAQKTLPVLILSALDSVDERVKGLREGGDDYLAKPFAFAELLARVEILIRRQPMAAVQQSTLLQVSDLKMDLLTRQVWRAGREISLQPKEFQILRYLMEHPKQVVTRTLLFEAVWDYDFDPQTNVIDVHVARLRKKVETDDLPPILETIRGVGYRLVEKATG</sequence>
<keyword evidence="3" id="KW-0805">Transcription regulation</keyword>
<dbReference type="GO" id="GO:0005829">
    <property type="term" value="C:cytosol"/>
    <property type="evidence" value="ECO:0007669"/>
    <property type="project" value="TreeGrafter"/>
</dbReference>
<feature type="DNA-binding region" description="OmpR/PhoB-type" evidence="7">
    <location>
        <begin position="127"/>
        <end position="225"/>
    </location>
</feature>
<dbReference type="Gene3D" id="1.10.10.10">
    <property type="entry name" value="Winged helix-like DNA-binding domain superfamily/Winged helix DNA-binding domain"/>
    <property type="match status" value="1"/>
</dbReference>
<evidence type="ECO:0000256" key="4">
    <source>
        <dbReference type="ARBA" id="ARBA00023125"/>
    </source>
</evidence>
<dbReference type="GO" id="GO:0000976">
    <property type="term" value="F:transcription cis-regulatory region binding"/>
    <property type="evidence" value="ECO:0007669"/>
    <property type="project" value="TreeGrafter"/>
</dbReference>
<dbReference type="GO" id="GO:0006355">
    <property type="term" value="P:regulation of DNA-templated transcription"/>
    <property type="evidence" value="ECO:0007669"/>
    <property type="project" value="InterPro"/>
</dbReference>
<dbReference type="InterPro" id="IPR036388">
    <property type="entry name" value="WH-like_DNA-bd_sf"/>
</dbReference>
<keyword evidence="11" id="KW-1185">Reference proteome</keyword>
<evidence type="ECO:0000256" key="3">
    <source>
        <dbReference type="ARBA" id="ARBA00023015"/>
    </source>
</evidence>
<dbReference type="Gene3D" id="3.40.50.2300">
    <property type="match status" value="1"/>
</dbReference>
<feature type="domain" description="Response regulatory" evidence="8">
    <location>
        <begin position="2"/>
        <end position="116"/>
    </location>
</feature>
<dbReference type="PANTHER" id="PTHR48111:SF41">
    <property type="entry name" value="TRANSCRIPTIONAL REGULATORY PROTEIN CUSR-RELATED"/>
    <property type="match status" value="1"/>
</dbReference>
<proteinExistence type="predicted"/>
<dbReference type="SMART" id="SM00448">
    <property type="entry name" value="REC"/>
    <property type="match status" value="1"/>
</dbReference>
<evidence type="ECO:0000313" key="11">
    <source>
        <dbReference type="Proteomes" id="UP000184517"/>
    </source>
</evidence>
<dbReference type="GO" id="GO:0000156">
    <property type="term" value="F:phosphorelay response regulator activity"/>
    <property type="evidence" value="ECO:0007669"/>
    <property type="project" value="TreeGrafter"/>
</dbReference>
<dbReference type="FunFam" id="1.10.10.10:FF:000005">
    <property type="entry name" value="Two-component system response regulator"/>
    <property type="match status" value="1"/>
</dbReference>
<dbReference type="EMBL" id="FQVF01000005">
    <property type="protein sequence ID" value="SHF00547.1"/>
    <property type="molecule type" value="Genomic_DNA"/>
</dbReference>
<evidence type="ECO:0000256" key="6">
    <source>
        <dbReference type="PROSITE-ProRule" id="PRU00169"/>
    </source>
</evidence>
<keyword evidence="4 7" id="KW-0238">DNA-binding</keyword>
<keyword evidence="1 6" id="KW-0597">Phosphoprotein</keyword>
<dbReference type="Pfam" id="PF00486">
    <property type="entry name" value="Trans_reg_C"/>
    <property type="match status" value="1"/>
</dbReference>
<dbReference type="PROSITE" id="PS50110">
    <property type="entry name" value="RESPONSE_REGULATORY"/>
    <property type="match status" value="1"/>
</dbReference>
<dbReference type="PANTHER" id="PTHR48111">
    <property type="entry name" value="REGULATOR OF RPOS"/>
    <property type="match status" value="1"/>
</dbReference>
<accession>A0A1M4Y433</accession>
<dbReference type="Pfam" id="PF00072">
    <property type="entry name" value="Response_reg"/>
    <property type="match status" value="1"/>
</dbReference>
<dbReference type="InterPro" id="IPR001789">
    <property type="entry name" value="Sig_transdc_resp-reg_receiver"/>
</dbReference>